<keyword evidence="1" id="KW-1133">Transmembrane helix</keyword>
<evidence type="ECO:0000256" key="1">
    <source>
        <dbReference type="SAM" id="Phobius"/>
    </source>
</evidence>
<proteinExistence type="predicted"/>
<organism evidence="2 3">
    <name type="scientific">Candidatus Merdiplasma excrementigallinarum</name>
    <dbReference type="NCBI Taxonomy" id="2840864"/>
    <lineage>
        <taxon>Bacteria</taxon>
        <taxon>Bacillati</taxon>
        <taxon>Bacillota</taxon>
        <taxon>Clostridia</taxon>
        <taxon>Lachnospirales</taxon>
        <taxon>Lachnospiraceae</taxon>
        <taxon>Lachnospiraceae incertae sedis</taxon>
        <taxon>Candidatus Merdiplasma</taxon>
    </lineage>
</organism>
<feature type="transmembrane region" description="Helical" evidence="1">
    <location>
        <begin position="32"/>
        <end position="52"/>
    </location>
</feature>
<accession>A0A9D1NZQ7</accession>
<evidence type="ECO:0000313" key="2">
    <source>
        <dbReference type="EMBL" id="HIV23617.1"/>
    </source>
</evidence>
<feature type="transmembrane region" description="Helical" evidence="1">
    <location>
        <begin position="114"/>
        <end position="134"/>
    </location>
</feature>
<gene>
    <name evidence="2" type="ORF">IAC80_06725</name>
</gene>
<name>A0A9D1NZQ7_9FIRM</name>
<keyword evidence="1" id="KW-0472">Membrane</keyword>
<feature type="transmembrane region" description="Helical" evidence="1">
    <location>
        <begin position="72"/>
        <end position="93"/>
    </location>
</feature>
<reference evidence="2" key="2">
    <citation type="journal article" date="2021" name="PeerJ">
        <title>Extensive microbial diversity within the chicken gut microbiome revealed by metagenomics and culture.</title>
        <authorList>
            <person name="Gilroy R."/>
            <person name="Ravi A."/>
            <person name="Getino M."/>
            <person name="Pursley I."/>
            <person name="Horton D.L."/>
            <person name="Alikhan N.F."/>
            <person name="Baker D."/>
            <person name="Gharbi K."/>
            <person name="Hall N."/>
            <person name="Watson M."/>
            <person name="Adriaenssens E.M."/>
            <person name="Foster-Nyarko E."/>
            <person name="Jarju S."/>
            <person name="Secka A."/>
            <person name="Antonio M."/>
            <person name="Oren A."/>
            <person name="Chaudhuri R.R."/>
            <person name="La Ragione R."/>
            <person name="Hildebrand F."/>
            <person name="Pallen M.J."/>
        </authorList>
    </citation>
    <scope>NUCLEOTIDE SEQUENCE</scope>
    <source>
        <strain evidence="2">ChiBcec6-7307</strain>
    </source>
</reference>
<feature type="transmembrane region" description="Helical" evidence="1">
    <location>
        <begin position="146"/>
        <end position="164"/>
    </location>
</feature>
<reference evidence="2" key="1">
    <citation type="submission" date="2020-10" db="EMBL/GenBank/DDBJ databases">
        <authorList>
            <person name="Gilroy R."/>
        </authorList>
    </citation>
    <scope>NUCLEOTIDE SEQUENCE</scope>
    <source>
        <strain evidence="2">ChiBcec6-7307</strain>
    </source>
</reference>
<dbReference type="AlphaFoldDB" id="A0A9D1NZQ7"/>
<protein>
    <submittedName>
        <fullName evidence="2">Uncharacterized protein</fullName>
    </submittedName>
</protein>
<evidence type="ECO:0000313" key="3">
    <source>
        <dbReference type="Proteomes" id="UP000886889"/>
    </source>
</evidence>
<comment type="caution">
    <text evidence="2">The sequence shown here is derived from an EMBL/GenBank/DDBJ whole genome shotgun (WGS) entry which is preliminary data.</text>
</comment>
<dbReference type="Proteomes" id="UP000886889">
    <property type="component" value="Unassembled WGS sequence"/>
</dbReference>
<dbReference type="EMBL" id="DVOS01000057">
    <property type="protein sequence ID" value="HIV23617.1"/>
    <property type="molecule type" value="Genomic_DNA"/>
</dbReference>
<sequence length="175" mass="19524">MSNKTRRKKKLFHAPQKKGELHRIPATKTNRIVSAVSLLLQTAMTAFGIWAVKNRYGQAGQEGLWGDASLLFLVFPLICWILTLGFRLACRFLPLEMWRLPVKVRNGMKKSEGTLLKLLTLLLELETAVCFFYIDATLYLGSTPNDAVMLLWVAALLLSVYLPGKRAAGMADGKG</sequence>
<keyword evidence="1" id="KW-0812">Transmembrane</keyword>